<dbReference type="Proteomes" id="UP000027170">
    <property type="component" value="Unassembled WGS sequence"/>
</dbReference>
<evidence type="ECO:0000313" key="2">
    <source>
        <dbReference type="EMBL" id="KDN13924.1"/>
    </source>
</evidence>
<protein>
    <submittedName>
        <fullName evidence="2">Outer membrane autotransporter barrel</fullName>
    </submittedName>
</protein>
<dbReference type="PROSITE" id="PS51208">
    <property type="entry name" value="AUTOTRANSPORTER"/>
    <property type="match status" value="1"/>
</dbReference>
<evidence type="ECO:0000259" key="1">
    <source>
        <dbReference type="PROSITE" id="PS51208"/>
    </source>
</evidence>
<dbReference type="InterPro" id="IPR005546">
    <property type="entry name" value="Autotransporte_beta"/>
</dbReference>
<feature type="domain" description="Autotransporter" evidence="1">
    <location>
        <begin position="13"/>
        <end position="292"/>
    </location>
</feature>
<name>A0A836MNQ8_9NEIS</name>
<dbReference type="NCBIfam" id="TIGR01414">
    <property type="entry name" value="autotrans_barl"/>
    <property type="match status" value="1"/>
</dbReference>
<proteinExistence type="predicted"/>
<sequence>MLSNMHQRIGTTPTADERISWGRIISGRTDMRQDGTPDAHSTGNYAGVQLGSDIWHNQGWRIGGYLGYIYSDMNVDGFASGIYGKVGKNTSKSYFLGAYSNYVYANGAYLDIVLQGAHHHVDIKPNGNHNSTQKGHGFTASIETGKPFTLSNSNWEIEPQAQIVHQWLNLNNTDISRRTSVSHNHNNAWLFRLGGRIQGNYQLNQGTLHPYVRVNVFYSPDGADQTTYSTNIAATTLHSGAAHTSTELAIGATYNINERIKMYSEIGHTWSNGGNARIKAPLSGSVGLKVNW</sequence>
<dbReference type="PANTHER" id="PTHR35037:SF3">
    <property type="entry name" value="C-TERMINAL REGION OF AIDA-LIKE PROTEIN"/>
    <property type="match status" value="1"/>
</dbReference>
<dbReference type="EMBL" id="JFZV01000015">
    <property type="protein sequence ID" value="KDN13924.1"/>
    <property type="molecule type" value="Genomic_DNA"/>
</dbReference>
<dbReference type="InterPro" id="IPR036709">
    <property type="entry name" value="Autotransporte_beta_dom_sf"/>
</dbReference>
<organism evidence="2 3">
    <name type="scientific">Snodgrassella communis</name>
    <dbReference type="NCBI Taxonomy" id="2946699"/>
    <lineage>
        <taxon>Bacteria</taxon>
        <taxon>Pseudomonadati</taxon>
        <taxon>Pseudomonadota</taxon>
        <taxon>Betaproteobacteria</taxon>
        <taxon>Neisseriales</taxon>
        <taxon>Neisseriaceae</taxon>
        <taxon>Snodgrassella</taxon>
    </lineage>
</organism>
<gene>
    <name evidence="2" type="ORF">SALWKB29_2065</name>
</gene>
<dbReference type="SMART" id="SM00869">
    <property type="entry name" value="Autotransporter"/>
    <property type="match status" value="1"/>
</dbReference>
<dbReference type="GO" id="GO:0019867">
    <property type="term" value="C:outer membrane"/>
    <property type="evidence" value="ECO:0007669"/>
    <property type="project" value="InterPro"/>
</dbReference>
<dbReference type="InterPro" id="IPR006315">
    <property type="entry name" value="OM_autotransptr_brl_dom"/>
</dbReference>
<dbReference type="PANTHER" id="PTHR35037">
    <property type="entry name" value="C-TERMINAL REGION OF AIDA-LIKE PROTEIN"/>
    <property type="match status" value="1"/>
</dbReference>
<keyword evidence="3" id="KW-1185">Reference proteome</keyword>
<dbReference type="Gene3D" id="2.40.128.130">
    <property type="entry name" value="Autotransporter beta-domain"/>
    <property type="match status" value="1"/>
</dbReference>
<dbReference type="Pfam" id="PF03797">
    <property type="entry name" value="Autotransporter"/>
    <property type="match status" value="1"/>
</dbReference>
<evidence type="ECO:0000313" key="3">
    <source>
        <dbReference type="Proteomes" id="UP000027170"/>
    </source>
</evidence>
<reference evidence="2 3" key="1">
    <citation type="submission" date="2014-03" db="EMBL/GenBank/DDBJ databases">
        <title>The genomes of two eusocial bee gut symbionts.</title>
        <authorList>
            <person name="Kwong W.K."/>
            <person name="Engel P."/>
            <person name="Koch H."/>
            <person name="Moran N.A."/>
        </authorList>
    </citation>
    <scope>NUCLEOTIDE SEQUENCE [LARGE SCALE GENOMIC DNA]</scope>
    <source>
        <strain evidence="3">wkB29</strain>
    </source>
</reference>
<dbReference type="InterPro" id="IPR051551">
    <property type="entry name" value="Autotransporter_adhesion"/>
</dbReference>
<dbReference type="SUPFAM" id="SSF103515">
    <property type="entry name" value="Autotransporter"/>
    <property type="match status" value="1"/>
</dbReference>
<comment type="caution">
    <text evidence="2">The sequence shown here is derived from an EMBL/GenBank/DDBJ whole genome shotgun (WGS) entry which is preliminary data.</text>
</comment>
<accession>A0A836MNQ8</accession>
<dbReference type="AlphaFoldDB" id="A0A836MNQ8"/>